<dbReference type="RefSeq" id="XP_043131507.1">
    <property type="nucleotide sequence ID" value="XM_043278708.1"/>
</dbReference>
<reference evidence="2" key="2">
    <citation type="submission" date="2021-02" db="EMBL/GenBank/DDBJ databases">
        <title>Aspergillus chevalieri M1 genome sequence.</title>
        <authorList>
            <person name="Kadooka C."/>
            <person name="Mori K."/>
            <person name="Futagami T."/>
        </authorList>
    </citation>
    <scope>NUCLEOTIDE SEQUENCE</scope>
    <source>
        <strain evidence="2">M1</strain>
    </source>
</reference>
<reference evidence="2" key="1">
    <citation type="submission" date="2021-01" db="EMBL/GenBank/DDBJ databases">
        <authorList>
            <consortium name="Aspergillus chevalieri M1 genome sequencing consortium"/>
            <person name="Kazuki M."/>
            <person name="Futagami T."/>
        </authorList>
    </citation>
    <scope>NUCLEOTIDE SEQUENCE</scope>
    <source>
        <strain evidence="2">M1</strain>
    </source>
</reference>
<keyword evidence="3" id="KW-1185">Reference proteome</keyword>
<name>A0A7R7ZHU4_ASPCH</name>
<dbReference type="InterPro" id="IPR023401">
    <property type="entry name" value="ODC_N"/>
</dbReference>
<sequence length="375" mass="41613">MTSIQVLDNPTMYNLLINLSKEESLTFREIIEHTLESFSVNGERQYQPPPSIVNRPNGQNTLFRPFTSNTCIGTKITVEPGPDGQGRKSPLHGAIVLTDSKGNPTGLLSSDEVTGYRTSMNAMVPFSWRRHVDHIVIFGAGMQALWHTRLILTLRGEQVRSITYVSPSKERVDGLVATVSEDNRVRWKSGCSFHYINSTAFNAQWEIESCLRNADCIFCTTSSKKPLFPASYLTKTEDGRRRPLISAIGSWQPDMIELDPSLLHDAVTASYGYNPLTGKEGRGVIIIDDREFGIESCGELVQSGIAANDVVELGEIIALRKGVSSTKEHAEKMNWFFSEGFVVYKSVGVSLTDLTVGDAILDLYKKRQQTPLDSS</sequence>
<protein>
    <recommendedName>
        <fullName evidence="4">Ornithine cyclodeaminase</fullName>
    </recommendedName>
</protein>
<proteinExistence type="inferred from homology"/>
<comment type="similarity">
    <text evidence="1">Belongs to the ornithine cyclodeaminase/mu-crystallin family.</text>
</comment>
<evidence type="ECO:0000313" key="3">
    <source>
        <dbReference type="Proteomes" id="UP000637239"/>
    </source>
</evidence>
<evidence type="ECO:0000256" key="1">
    <source>
        <dbReference type="ARBA" id="ARBA00008903"/>
    </source>
</evidence>
<gene>
    <name evidence="2" type="ORF">ACHE_10387A</name>
</gene>
<dbReference type="Gene3D" id="3.40.50.720">
    <property type="entry name" value="NAD(P)-binding Rossmann-like Domain"/>
    <property type="match status" value="1"/>
</dbReference>
<dbReference type="SUPFAM" id="SSF51735">
    <property type="entry name" value="NAD(P)-binding Rossmann-fold domains"/>
    <property type="match status" value="1"/>
</dbReference>
<evidence type="ECO:0008006" key="4">
    <source>
        <dbReference type="Google" id="ProtNLM"/>
    </source>
</evidence>
<dbReference type="Proteomes" id="UP000637239">
    <property type="component" value="Chromosome 1"/>
</dbReference>
<dbReference type="GO" id="GO:0005737">
    <property type="term" value="C:cytoplasm"/>
    <property type="evidence" value="ECO:0007669"/>
    <property type="project" value="TreeGrafter"/>
</dbReference>
<dbReference type="InterPro" id="IPR003462">
    <property type="entry name" value="ODC_Mu_crystall"/>
</dbReference>
<dbReference type="GeneID" id="66977344"/>
<dbReference type="PANTHER" id="PTHR13812">
    <property type="entry name" value="KETIMINE REDUCTASE MU-CRYSTALLIN"/>
    <property type="match status" value="1"/>
</dbReference>
<accession>A0A7R7ZHU4</accession>
<organism evidence="2 3">
    <name type="scientific">Aspergillus chevalieri</name>
    <name type="common">Eurotium chevalieri</name>
    <dbReference type="NCBI Taxonomy" id="182096"/>
    <lineage>
        <taxon>Eukaryota</taxon>
        <taxon>Fungi</taxon>
        <taxon>Dikarya</taxon>
        <taxon>Ascomycota</taxon>
        <taxon>Pezizomycotina</taxon>
        <taxon>Eurotiomycetes</taxon>
        <taxon>Eurotiomycetidae</taxon>
        <taxon>Eurotiales</taxon>
        <taxon>Aspergillaceae</taxon>
        <taxon>Aspergillus</taxon>
        <taxon>Aspergillus subgen. Aspergillus</taxon>
    </lineage>
</organism>
<dbReference type="KEGG" id="ache:ACHE_10387A"/>
<dbReference type="Gene3D" id="3.30.1780.10">
    <property type="entry name" value="ornithine cyclodeaminase, domain 1"/>
    <property type="match status" value="1"/>
</dbReference>
<dbReference type="EMBL" id="AP024416">
    <property type="protein sequence ID" value="BCR82985.1"/>
    <property type="molecule type" value="Genomic_DNA"/>
</dbReference>
<dbReference type="InterPro" id="IPR036291">
    <property type="entry name" value="NAD(P)-bd_dom_sf"/>
</dbReference>
<dbReference type="AlphaFoldDB" id="A0A7R7ZHU4"/>
<evidence type="ECO:0000313" key="2">
    <source>
        <dbReference type="EMBL" id="BCR82985.1"/>
    </source>
</evidence>
<dbReference type="PANTHER" id="PTHR13812:SF19">
    <property type="entry name" value="KETIMINE REDUCTASE MU-CRYSTALLIN"/>
    <property type="match status" value="1"/>
</dbReference>